<reference evidence="3 5" key="1">
    <citation type="journal article" date="2014" name="BMC Genomics">
        <title>Genome sequence of Anopheles sinensis provides insight into genetics basis of mosquito competence for malaria parasites.</title>
        <authorList>
            <person name="Zhou D."/>
            <person name="Zhang D."/>
            <person name="Ding G."/>
            <person name="Shi L."/>
            <person name="Hou Q."/>
            <person name="Ye Y."/>
            <person name="Xu Y."/>
            <person name="Zhou H."/>
            <person name="Xiong C."/>
            <person name="Li S."/>
            <person name="Yu J."/>
            <person name="Hong S."/>
            <person name="Yu X."/>
            <person name="Zou P."/>
            <person name="Chen C."/>
            <person name="Chang X."/>
            <person name="Wang W."/>
            <person name="Lv Y."/>
            <person name="Sun Y."/>
            <person name="Ma L."/>
            <person name="Shen B."/>
            <person name="Zhu C."/>
        </authorList>
    </citation>
    <scope>NUCLEOTIDE SEQUENCE [LARGE SCALE GENOMIC DNA]</scope>
</reference>
<gene>
    <name evidence="3" type="ORF">ZHAS_00016786</name>
</gene>
<dbReference type="EMBL" id="ATLV01023266">
    <property type="status" value="NOT_ANNOTATED_CDS"/>
    <property type="molecule type" value="Genomic_DNA"/>
</dbReference>
<dbReference type="InterPro" id="IPR014716">
    <property type="entry name" value="Fibrinogen_a/b/g_C_1"/>
</dbReference>
<dbReference type="InterPro" id="IPR050373">
    <property type="entry name" value="Fibrinogen_C-term_domain"/>
</dbReference>
<dbReference type="GO" id="GO:0005615">
    <property type="term" value="C:extracellular space"/>
    <property type="evidence" value="ECO:0007669"/>
    <property type="project" value="TreeGrafter"/>
</dbReference>
<dbReference type="EnsemblMetazoa" id="ASIC016786-RA">
    <property type="protein sequence ID" value="ASIC016786-PA"/>
    <property type="gene ID" value="ASIC016786"/>
</dbReference>
<feature type="domain" description="Fibrinogen C-terminal" evidence="2">
    <location>
        <begin position="75"/>
        <end position="254"/>
    </location>
</feature>
<dbReference type="Pfam" id="PF00147">
    <property type="entry name" value="Fibrinogen_C"/>
    <property type="match status" value="1"/>
</dbReference>
<dbReference type="VEuPathDB" id="VectorBase:ASIC016786"/>
<keyword evidence="1" id="KW-0175">Coiled coil</keyword>
<evidence type="ECO:0000313" key="4">
    <source>
        <dbReference type="EnsemblMetazoa" id="ASIC016786-PA"/>
    </source>
</evidence>
<dbReference type="PANTHER" id="PTHR19143:SF327">
    <property type="entry name" value="FI21813P1-RELATED"/>
    <property type="match status" value="1"/>
</dbReference>
<sequence>MPTVMDAIIHAMIDFRREILDNLQLSLEYHTEQLEEIKHHMDYKMKELRDEMNYKLDLQQNNPSFPIQGLKNQTNASLDELRDLTKEIQKETKRLSSESFLQINRIGQTVDVMYSMSLFGGGWRVFLRRFDGSVNFYQNWTMYKTGFGNIYGEHWVGLEKLNHMMKTGSHELLVLLEDFEGNSKYALYGELKVGNEKEKYKLTVGEYSGTAGDGLIYHNGMQFTSFDQDNDGIYESNSAKTFIGAWWFGNRHGW</sequence>
<protein>
    <submittedName>
        <fullName evidence="4">Fibrinogen C-terminal domain-containing protein</fullName>
    </submittedName>
</protein>
<reference evidence="4" key="2">
    <citation type="submission" date="2020-05" db="UniProtKB">
        <authorList>
            <consortium name="EnsemblMetazoa"/>
        </authorList>
    </citation>
    <scope>IDENTIFICATION</scope>
</reference>
<keyword evidence="5" id="KW-1185">Reference proteome</keyword>
<evidence type="ECO:0000313" key="5">
    <source>
        <dbReference type="Proteomes" id="UP000030765"/>
    </source>
</evidence>
<evidence type="ECO:0000259" key="2">
    <source>
        <dbReference type="PROSITE" id="PS51406"/>
    </source>
</evidence>
<proteinExistence type="predicted"/>
<dbReference type="InterPro" id="IPR002181">
    <property type="entry name" value="Fibrinogen_a/b/g_C_dom"/>
</dbReference>
<dbReference type="Proteomes" id="UP000030765">
    <property type="component" value="Unassembled WGS sequence"/>
</dbReference>
<dbReference type="CDD" id="cd00087">
    <property type="entry name" value="FReD"/>
    <property type="match status" value="1"/>
</dbReference>
<accession>A0A084WEY4</accession>
<dbReference type="SMART" id="SM00186">
    <property type="entry name" value="FBG"/>
    <property type="match status" value="1"/>
</dbReference>
<evidence type="ECO:0000313" key="3">
    <source>
        <dbReference type="EMBL" id="KFB48778.1"/>
    </source>
</evidence>
<dbReference type="Gene3D" id="3.90.215.10">
    <property type="entry name" value="Gamma Fibrinogen, chain A, domain 1"/>
    <property type="match status" value="1"/>
</dbReference>
<feature type="coiled-coil region" evidence="1">
    <location>
        <begin position="67"/>
        <end position="98"/>
    </location>
</feature>
<dbReference type="OMA" id="NWSAYER"/>
<evidence type="ECO:0000256" key="1">
    <source>
        <dbReference type="SAM" id="Coils"/>
    </source>
</evidence>
<dbReference type="SUPFAM" id="SSF56496">
    <property type="entry name" value="Fibrinogen C-terminal domain-like"/>
    <property type="match status" value="1"/>
</dbReference>
<dbReference type="OrthoDB" id="6145874at2759"/>
<dbReference type="STRING" id="74873.A0A084WEY4"/>
<dbReference type="AlphaFoldDB" id="A0A084WEY4"/>
<dbReference type="EMBL" id="KE525341">
    <property type="protein sequence ID" value="KFB48778.1"/>
    <property type="molecule type" value="Genomic_DNA"/>
</dbReference>
<name>A0A084WEY4_ANOSI</name>
<organism evidence="3">
    <name type="scientific">Anopheles sinensis</name>
    <name type="common">Mosquito</name>
    <dbReference type="NCBI Taxonomy" id="74873"/>
    <lineage>
        <taxon>Eukaryota</taxon>
        <taxon>Metazoa</taxon>
        <taxon>Ecdysozoa</taxon>
        <taxon>Arthropoda</taxon>
        <taxon>Hexapoda</taxon>
        <taxon>Insecta</taxon>
        <taxon>Pterygota</taxon>
        <taxon>Neoptera</taxon>
        <taxon>Endopterygota</taxon>
        <taxon>Diptera</taxon>
        <taxon>Nematocera</taxon>
        <taxon>Culicoidea</taxon>
        <taxon>Culicidae</taxon>
        <taxon>Anophelinae</taxon>
        <taxon>Anopheles</taxon>
    </lineage>
</organism>
<dbReference type="VEuPathDB" id="VectorBase:ASIS005623"/>
<dbReference type="InterPro" id="IPR036056">
    <property type="entry name" value="Fibrinogen-like_C"/>
</dbReference>
<dbReference type="PANTHER" id="PTHR19143">
    <property type="entry name" value="FIBRINOGEN/TENASCIN/ANGIOPOEITIN"/>
    <property type="match status" value="1"/>
</dbReference>
<dbReference type="PROSITE" id="PS51406">
    <property type="entry name" value="FIBRINOGEN_C_2"/>
    <property type="match status" value="1"/>
</dbReference>